<accession>A0ABZ3BZT3</accession>
<dbReference type="NCBIfam" id="NF008039">
    <property type="entry name" value="PRK10771.1"/>
    <property type="match status" value="1"/>
</dbReference>
<dbReference type="GO" id="GO:0005524">
    <property type="term" value="F:ATP binding"/>
    <property type="evidence" value="ECO:0007669"/>
    <property type="project" value="UniProtKB-KW"/>
</dbReference>
<dbReference type="InterPro" id="IPR003593">
    <property type="entry name" value="AAA+_ATPase"/>
</dbReference>
<sequence length="245" mass="27160">MIRLNNVLFHPSVNDKTQSMLFQCAIEQGERVAIMGPSGAGKSTLLSLISGFHVPQQGEIILAGKDVTKLPPAKRPVSMLFQENNLFAHLTVLQNIGLGLRPTLHLKPDEIAKVRQIAEQVGLQDLLNRYPNTLSGGQRQRAALARCFIRRQPILLLDEPFSALDPALRHEMLQLLDEICHAHNITLVMVSHNIEDAHQIAPRTLVIHDGTIAYDGNTEQLLKGEDSAAKLLGIEKCHNLPAHDW</sequence>
<dbReference type="Pfam" id="PF00005">
    <property type="entry name" value="ABC_tran"/>
    <property type="match status" value="1"/>
</dbReference>
<dbReference type="InterPro" id="IPR005968">
    <property type="entry name" value="Thiamine_ABC_ThiQ"/>
</dbReference>
<evidence type="ECO:0000256" key="7">
    <source>
        <dbReference type="ARBA" id="ARBA00023136"/>
    </source>
</evidence>
<dbReference type="SMART" id="SM00382">
    <property type="entry name" value="AAA"/>
    <property type="match status" value="1"/>
</dbReference>
<keyword evidence="6" id="KW-1278">Translocase</keyword>
<dbReference type="InterPro" id="IPR003439">
    <property type="entry name" value="ABC_transporter-like_ATP-bd"/>
</dbReference>
<reference evidence="9 10" key="1">
    <citation type="submission" date="2024-03" db="EMBL/GenBank/DDBJ databases">
        <title>Complete Genome Sequence and Annotation of Ignatzschineria larvae DSM 13226.</title>
        <authorList>
            <person name="Cantrell E."/>
            <person name="Burcham Z.M."/>
        </authorList>
    </citation>
    <scope>NUCLEOTIDE SEQUENCE [LARGE SCALE GENOMIC DNA]</scope>
    <source>
        <strain evidence="9 10">DSM 13226</strain>
    </source>
</reference>
<evidence type="ECO:0000256" key="5">
    <source>
        <dbReference type="ARBA" id="ARBA00022840"/>
    </source>
</evidence>
<keyword evidence="1" id="KW-0813">Transport</keyword>
<dbReference type="InterPro" id="IPR050093">
    <property type="entry name" value="ABC_SmlMolc_Importer"/>
</dbReference>
<evidence type="ECO:0000313" key="9">
    <source>
        <dbReference type="EMBL" id="WZW87882.1"/>
    </source>
</evidence>
<evidence type="ECO:0000313" key="10">
    <source>
        <dbReference type="Proteomes" id="UP001449178"/>
    </source>
</evidence>
<dbReference type="InterPro" id="IPR017871">
    <property type="entry name" value="ABC_transporter-like_CS"/>
</dbReference>
<dbReference type="RefSeq" id="WP_026879419.1">
    <property type="nucleotide sequence ID" value="NZ_AZOD01000043.1"/>
</dbReference>
<evidence type="ECO:0000259" key="8">
    <source>
        <dbReference type="PROSITE" id="PS50893"/>
    </source>
</evidence>
<dbReference type="PROSITE" id="PS50893">
    <property type="entry name" value="ABC_TRANSPORTER_2"/>
    <property type="match status" value="1"/>
</dbReference>
<evidence type="ECO:0000256" key="3">
    <source>
        <dbReference type="ARBA" id="ARBA00022519"/>
    </source>
</evidence>
<dbReference type="SUPFAM" id="SSF52540">
    <property type="entry name" value="P-loop containing nucleoside triphosphate hydrolases"/>
    <property type="match status" value="1"/>
</dbReference>
<dbReference type="PANTHER" id="PTHR42781">
    <property type="entry name" value="SPERMIDINE/PUTRESCINE IMPORT ATP-BINDING PROTEIN POTA"/>
    <property type="match status" value="1"/>
</dbReference>
<keyword evidence="4" id="KW-0547">Nucleotide-binding</keyword>
<evidence type="ECO:0000256" key="1">
    <source>
        <dbReference type="ARBA" id="ARBA00022448"/>
    </source>
</evidence>
<protein>
    <submittedName>
        <fullName evidence="9">Thiamine ABC transporter ATP-binding protein ThiQ</fullName>
    </submittedName>
</protein>
<dbReference type="Proteomes" id="UP001449178">
    <property type="component" value="Chromosome"/>
</dbReference>
<dbReference type="PROSITE" id="PS00211">
    <property type="entry name" value="ABC_TRANSPORTER_1"/>
    <property type="match status" value="1"/>
</dbReference>
<proteinExistence type="predicted"/>
<dbReference type="PANTHER" id="PTHR42781:SF1">
    <property type="entry name" value="THIAMINE IMPORT ATP-BINDING PROTEIN THIQ"/>
    <property type="match status" value="1"/>
</dbReference>
<keyword evidence="5 9" id="KW-0067">ATP-binding</keyword>
<evidence type="ECO:0000256" key="4">
    <source>
        <dbReference type="ARBA" id="ARBA00022741"/>
    </source>
</evidence>
<name>A0ABZ3BZT3_9GAMM</name>
<evidence type="ECO:0000256" key="2">
    <source>
        <dbReference type="ARBA" id="ARBA00022475"/>
    </source>
</evidence>
<keyword evidence="7" id="KW-0472">Membrane</keyword>
<organism evidence="9 10">
    <name type="scientific">Ignatzschineria larvae DSM 13226</name>
    <dbReference type="NCBI Taxonomy" id="1111732"/>
    <lineage>
        <taxon>Bacteria</taxon>
        <taxon>Pseudomonadati</taxon>
        <taxon>Pseudomonadota</taxon>
        <taxon>Gammaproteobacteria</taxon>
        <taxon>Cardiobacteriales</taxon>
        <taxon>Ignatzschineriaceae</taxon>
        <taxon>Ignatzschineria</taxon>
    </lineage>
</organism>
<dbReference type="NCBIfam" id="TIGR01277">
    <property type="entry name" value="thiQ"/>
    <property type="match status" value="1"/>
</dbReference>
<dbReference type="Gene3D" id="3.40.50.300">
    <property type="entry name" value="P-loop containing nucleotide triphosphate hydrolases"/>
    <property type="match status" value="1"/>
</dbReference>
<dbReference type="InterPro" id="IPR027417">
    <property type="entry name" value="P-loop_NTPase"/>
</dbReference>
<keyword evidence="10" id="KW-1185">Reference proteome</keyword>
<evidence type="ECO:0000256" key="6">
    <source>
        <dbReference type="ARBA" id="ARBA00022967"/>
    </source>
</evidence>
<keyword evidence="2" id="KW-1003">Cell membrane</keyword>
<dbReference type="EMBL" id="CP150637">
    <property type="protein sequence ID" value="WZW87882.1"/>
    <property type="molecule type" value="Genomic_DNA"/>
</dbReference>
<keyword evidence="3" id="KW-0997">Cell inner membrane</keyword>
<feature type="domain" description="ABC transporter" evidence="8">
    <location>
        <begin position="2"/>
        <end position="234"/>
    </location>
</feature>
<gene>
    <name evidence="9" type="primary">thiQ</name>
    <name evidence="9" type="ORF">WMO13_00440</name>
</gene>